<feature type="compositionally biased region" description="Basic and acidic residues" evidence="2">
    <location>
        <begin position="1"/>
        <end position="11"/>
    </location>
</feature>
<feature type="region of interest" description="Disordered" evidence="2">
    <location>
        <begin position="1"/>
        <end position="25"/>
    </location>
</feature>
<organism evidence="3">
    <name type="scientific">uncultured virus</name>
    <dbReference type="NCBI Taxonomy" id="340016"/>
    <lineage>
        <taxon>Viruses</taxon>
        <taxon>environmental samples</taxon>
    </lineage>
</organism>
<accession>A0A221S3I0</accession>
<proteinExistence type="predicted"/>
<name>A0A221S3I0_9VIRU</name>
<protein>
    <submittedName>
        <fullName evidence="3">Co-chaperonin GroES</fullName>
    </submittedName>
</protein>
<sequence>MMSENRKDRSSRGFTVTESQAKENTSGWVPTRYTVLLRKDNVEEKTSGGIVITSDLRETEEWTVTTGVMVAKGSLAFTENGSQWEDRPVVGQRVRIKEYTGQRFIGDDGEKYLQVNDTDIIGVKA</sequence>
<dbReference type="CDD" id="cd00320">
    <property type="entry name" value="cpn10"/>
    <property type="match status" value="1"/>
</dbReference>
<evidence type="ECO:0000256" key="1">
    <source>
        <dbReference type="ARBA" id="ARBA00023186"/>
    </source>
</evidence>
<evidence type="ECO:0000256" key="2">
    <source>
        <dbReference type="SAM" id="MobiDB-lite"/>
    </source>
</evidence>
<dbReference type="InterPro" id="IPR020818">
    <property type="entry name" value="Chaperonin_GroES"/>
</dbReference>
<reference evidence="3" key="1">
    <citation type="submission" date="2016-03" db="EMBL/GenBank/DDBJ databases">
        <title>Novel chaperonins are prevalent in the virioplankton and link to viral biology and ecology.</title>
        <authorList>
            <person name="Marine R.L."/>
            <person name="Nasko D.J."/>
            <person name="Polson S.W."/>
            <person name="Wommack K.E."/>
        </authorList>
    </citation>
    <scope>NUCLEOTIDE SEQUENCE</scope>
</reference>
<dbReference type="InterPro" id="IPR011032">
    <property type="entry name" value="GroES-like_sf"/>
</dbReference>
<dbReference type="Gene3D" id="2.30.33.40">
    <property type="entry name" value="GroES chaperonin"/>
    <property type="match status" value="1"/>
</dbReference>
<dbReference type="EMBL" id="KU970890">
    <property type="protein sequence ID" value="ASN63484.1"/>
    <property type="molecule type" value="Genomic_DNA"/>
</dbReference>
<keyword evidence="1" id="KW-0143">Chaperone</keyword>
<dbReference type="SUPFAM" id="SSF50129">
    <property type="entry name" value="GroES-like"/>
    <property type="match status" value="1"/>
</dbReference>
<dbReference type="GO" id="GO:0044183">
    <property type="term" value="F:protein folding chaperone"/>
    <property type="evidence" value="ECO:0007669"/>
    <property type="project" value="InterPro"/>
</dbReference>
<dbReference type="InterPro" id="IPR037124">
    <property type="entry name" value="Chaperonin_GroES_sf"/>
</dbReference>
<feature type="compositionally biased region" description="Polar residues" evidence="2">
    <location>
        <begin position="12"/>
        <end position="25"/>
    </location>
</feature>
<gene>
    <name evidence="3" type="primary">groES</name>
</gene>
<evidence type="ECO:0000313" key="3">
    <source>
        <dbReference type="EMBL" id="ASN63484.1"/>
    </source>
</evidence>
<dbReference type="SMART" id="SM00883">
    <property type="entry name" value="Cpn10"/>
    <property type="match status" value="1"/>
</dbReference>
<dbReference type="Pfam" id="PF00166">
    <property type="entry name" value="Cpn10"/>
    <property type="match status" value="1"/>
</dbReference>
<dbReference type="GO" id="GO:0005524">
    <property type="term" value="F:ATP binding"/>
    <property type="evidence" value="ECO:0007669"/>
    <property type="project" value="InterPro"/>
</dbReference>